<reference evidence="4 5" key="1">
    <citation type="submission" date="2019-06" db="EMBL/GenBank/DDBJ databases">
        <authorList>
            <person name="Livingstone P."/>
            <person name="Whitworth D."/>
        </authorList>
    </citation>
    <scope>NUCLEOTIDE SEQUENCE [LARGE SCALE GENOMIC DNA]</scope>
    <source>
        <strain evidence="4 5">AM401</strain>
    </source>
</reference>
<organism evidence="4 5">
    <name type="scientific">Myxococcus llanfairpwllgwyngyllgogerychwyrndrobwllllantysiliogogogochensis</name>
    <dbReference type="NCBI Taxonomy" id="2590453"/>
    <lineage>
        <taxon>Bacteria</taxon>
        <taxon>Pseudomonadati</taxon>
        <taxon>Myxococcota</taxon>
        <taxon>Myxococcia</taxon>
        <taxon>Myxococcales</taxon>
        <taxon>Cystobacterineae</taxon>
        <taxon>Myxococcaceae</taxon>
        <taxon>Myxococcus</taxon>
    </lineage>
</organism>
<feature type="transmembrane region" description="Helical" evidence="2">
    <location>
        <begin position="64"/>
        <end position="83"/>
    </location>
</feature>
<dbReference type="InterPro" id="IPR000387">
    <property type="entry name" value="Tyr_Pase_dom"/>
</dbReference>
<evidence type="ECO:0000259" key="3">
    <source>
        <dbReference type="PROSITE" id="PS50056"/>
    </source>
</evidence>
<feature type="transmembrane region" description="Helical" evidence="2">
    <location>
        <begin position="6"/>
        <end position="24"/>
    </location>
</feature>
<dbReference type="EMBL" id="VIFM01000078">
    <property type="protein sequence ID" value="TQF14113.1"/>
    <property type="molecule type" value="Genomic_DNA"/>
</dbReference>
<comment type="caution">
    <text evidence="4">The sequence shown here is derived from an EMBL/GenBank/DDBJ whole genome shotgun (WGS) entry which is preliminary data.</text>
</comment>
<keyword evidence="5" id="KW-1185">Reference proteome</keyword>
<dbReference type="Proteomes" id="UP000315369">
    <property type="component" value="Unassembled WGS sequence"/>
</dbReference>
<evidence type="ECO:0000256" key="1">
    <source>
        <dbReference type="ARBA" id="ARBA00022801"/>
    </source>
</evidence>
<name>A0A540WYS0_9BACT</name>
<dbReference type="SUPFAM" id="SSF52799">
    <property type="entry name" value="(Phosphotyrosine protein) phosphatases II"/>
    <property type="match status" value="1"/>
</dbReference>
<keyword evidence="2" id="KW-0812">Transmembrane</keyword>
<feature type="domain" description="Tyrosine specific protein phosphatases" evidence="3">
    <location>
        <begin position="165"/>
        <end position="216"/>
    </location>
</feature>
<sequence>MAGLKYSFVFGVFAALLMVLAFQLRGLGWGLLWPALSFALVAVAYAGAWPAVFGKCSDGRMHPWALVVLLPYLLMTWATWRLARRLSRESVHDEVAPGILIGRRLLAGELPVGTRTVVDLTSEFIEPEGIRSVEHYVCHPILDATAPPVERLASCVESWAMLPTPLYIHCAQGHGRTGMVAAALLLARGLAPDAKQALAMVQKARPGVRLSAAQAAALETLGARLLRVGSVTAGICGT</sequence>
<dbReference type="InterPro" id="IPR029021">
    <property type="entry name" value="Prot-tyrosine_phosphatase-like"/>
</dbReference>
<gene>
    <name evidence="4" type="ORF">FJV41_20485</name>
</gene>
<proteinExistence type="predicted"/>
<dbReference type="PANTHER" id="PTHR47216:SF4">
    <property type="entry name" value="OS01G0859400 PROTEIN"/>
    <property type="match status" value="1"/>
</dbReference>
<evidence type="ECO:0000256" key="2">
    <source>
        <dbReference type="SAM" id="Phobius"/>
    </source>
</evidence>
<dbReference type="PROSITE" id="PS50056">
    <property type="entry name" value="TYR_PHOSPHATASE_2"/>
    <property type="match status" value="1"/>
</dbReference>
<keyword evidence="1" id="KW-0378">Hydrolase</keyword>
<feature type="transmembrane region" description="Helical" evidence="2">
    <location>
        <begin position="31"/>
        <end position="52"/>
    </location>
</feature>
<dbReference type="RefSeq" id="WP_141644202.1">
    <property type="nucleotide sequence ID" value="NZ_VIFM01000078.1"/>
</dbReference>
<keyword evidence="2" id="KW-1133">Transmembrane helix</keyword>
<protein>
    <recommendedName>
        <fullName evidence="3">Tyrosine specific protein phosphatases domain-containing protein</fullName>
    </recommendedName>
</protein>
<accession>A0A540WYS0</accession>
<dbReference type="AlphaFoldDB" id="A0A540WYS0"/>
<evidence type="ECO:0000313" key="4">
    <source>
        <dbReference type="EMBL" id="TQF14113.1"/>
    </source>
</evidence>
<dbReference type="PANTHER" id="PTHR47216">
    <property type="match status" value="1"/>
</dbReference>
<dbReference type="PROSITE" id="PS00383">
    <property type="entry name" value="TYR_PHOSPHATASE_1"/>
    <property type="match status" value="1"/>
</dbReference>
<dbReference type="OrthoDB" id="194849at2"/>
<keyword evidence="2" id="KW-0472">Membrane</keyword>
<dbReference type="GO" id="GO:0016791">
    <property type="term" value="F:phosphatase activity"/>
    <property type="evidence" value="ECO:0007669"/>
    <property type="project" value="UniProtKB-ARBA"/>
</dbReference>
<evidence type="ECO:0000313" key="5">
    <source>
        <dbReference type="Proteomes" id="UP000315369"/>
    </source>
</evidence>
<dbReference type="Gene3D" id="3.90.190.10">
    <property type="entry name" value="Protein tyrosine phosphatase superfamily"/>
    <property type="match status" value="1"/>
</dbReference>
<dbReference type="Pfam" id="PF22784">
    <property type="entry name" value="PTP-SAK"/>
    <property type="match status" value="1"/>
</dbReference>
<dbReference type="InterPro" id="IPR016130">
    <property type="entry name" value="Tyr_Pase_AS"/>
</dbReference>
<dbReference type="InterPro" id="IPR057023">
    <property type="entry name" value="PTP-SAK"/>
</dbReference>